<evidence type="ECO:0000313" key="2">
    <source>
        <dbReference type="Proteomes" id="UP000286134"/>
    </source>
</evidence>
<dbReference type="Proteomes" id="UP000286134">
    <property type="component" value="Unassembled WGS sequence"/>
</dbReference>
<name>A0A420HSZ1_9PEZI</name>
<dbReference type="AlphaFoldDB" id="A0A420HSZ1"/>
<comment type="caution">
    <text evidence="1">The sequence shown here is derived from an EMBL/GenBank/DDBJ whole genome shotgun (WGS) entry which is preliminary data.</text>
</comment>
<dbReference type="EMBL" id="MCFK01004996">
    <property type="protein sequence ID" value="RKF60552.1"/>
    <property type="molecule type" value="Genomic_DNA"/>
</dbReference>
<evidence type="ECO:0000313" key="1">
    <source>
        <dbReference type="EMBL" id="RKF60552.1"/>
    </source>
</evidence>
<reference evidence="1 2" key="1">
    <citation type="journal article" date="2018" name="BMC Genomics">
        <title>Comparative genome analyses reveal sequence features reflecting distinct modes of host-adaptation between dicot and monocot powdery mildew.</title>
        <authorList>
            <person name="Wu Y."/>
            <person name="Ma X."/>
            <person name="Pan Z."/>
            <person name="Kale S.D."/>
            <person name="Song Y."/>
            <person name="King H."/>
            <person name="Zhang Q."/>
            <person name="Presley C."/>
            <person name="Deng X."/>
            <person name="Wei C.I."/>
            <person name="Xiao S."/>
        </authorList>
    </citation>
    <scope>NUCLEOTIDE SEQUENCE [LARGE SCALE GENOMIC DNA]</scope>
    <source>
        <strain evidence="1">UMSG2</strain>
    </source>
</reference>
<gene>
    <name evidence="1" type="ORF">OnM2_049020</name>
</gene>
<protein>
    <submittedName>
        <fullName evidence="1">Uncharacterized protein</fullName>
    </submittedName>
</protein>
<proteinExistence type="predicted"/>
<sequence>MPSWINKVKDALHLNRGNKRIKNKPKANASYDENLPSNSIRSSKAHGIFLGLNPSDSEGCSVAAPGECSSCAGRFQIPTPETYTSAEIGIGVPYLTSREWNDTNSYDSSPTNRLDLRVDSASINPYEILHASFEVVSNLKPKKVN</sequence>
<accession>A0A420HSZ1</accession>
<organism evidence="1 2">
    <name type="scientific">Erysiphe neolycopersici</name>
    <dbReference type="NCBI Taxonomy" id="212602"/>
    <lineage>
        <taxon>Eukaryota</taxon>
        <taxon>Fungi</taxon>
        <taxon>Dikarya</taxon>
        <taxon>Ascomycota</taxon>
        <taxon>Pezizomycotina</taxon>
        <taxon>Leotiomycetes</taxon>
        <taxon>Erysiphales</taxon>
        <taxon>Erysiphaceae</taxon>
        <taxon>Erysiphe</taxon>
    </lineage>
</organism>
<keyword evidence="2" id="KW-1185">Reference proteome</keyword>